<dbReference type="AlphaFoldDB" id="A0A3M9MNW1"/>
<name>A0A3M9MNW1_9BACT</name>
<evidence type="ECO:0000313" key="1">
    <source>
        <dbReference type="EMBL" id="RNI27234.1"/>
    </source>
</evidence>
<proteinExistence type="predicted"/>
<sequence length="276" mass="31298">MMDFMRSLFGRKEETGSRKVVGAPADFGLQEVAYMQESNRRLSQLQELSTRFAGTPHAPKMKAVYEKSRNIHAYLVSRKKVHELEMFHLQNTDHFITAFTAILDVHQKHQDLLLASTHGSEKVEPAMKSSAAERLKRLEKAATLPDLVKPVETSVQVYHDRGAKATVPRLYVPEISINTFERITYYAPTKAEELVPKQVGFTSSKEEKEAFQDFLMLRLGLKDVSYVGNALVTIPNNNGITPTGLVPVLHWEGFLYALNLNDYRLFPVKIYRSSGK</sequence>
<reference evidence="1 2" key="1">
    <citation type="submission" date="2018-11" db="EMBL/GenBank/DDBJ databases">
        <title>Rufibacter latericius sp. nov., isolated from water in Baiyang Lake.</title>
        <authorList>
            <person name="Yang Y."/>
        </authorList>
    </citation>
    <scope>NUCLEOTIDE SEQUENCE [LARGE SCALE GENOMIC DNA]</scope>
    <source>
        <strain evidence="1 2">MCC P1</strain>
    </source>
</reference>
<keyword evidence="2" id="KW-1185">Reference proteome</keyword>
<dbReference type="OrthoDB" id="848076at2"/>
<protein>
    <submittedName>
        <fullName evidence="1">Uncharacterized protein</fullName>
    </submittedName>
</protein>
<gene>
    <name evidence="1" type="ORF">EFA69_13820</name>
</gene>
<comment type="caution">
    <text evidence="1">The sequence shown here is derived from an EMBL/GenBank/DDBJ whole genome shotgun (WGS) entry which is preliminary data.</text>
</comment>
<accession>A0A3M9MNW1</accession>
<dbReference type="EMBL" id="RJJE01000017">
    <property type="protein sequence ID" value="RNI27234.1"/>
    <property type="molecule type" value="Genomic_DNA"/>
</dbReference>
<organism evidence="1 2">
    <name type="scientific">Rufibacter immobilis</name>
    <dbReference type="NCBI Taxonomy" id="1348778"/>
    <lineage>
        <taxon>Bacteria</taxon>
        <taxon>Pseudomonadati</taxon>
        <taxon>Bacteroidota</taxon>
        <taxon>Cytophagia</taxon>
        <taxon>Cytophagales</taxon>
        <taxon>Hymenobacteraceae</taxon>
        <taxon>Rufibacter</taxon>
    </lineage>
</organism>
<evidence type="ECO:0000313" key="2">
    <source>
        <dbReference type="Proteomes" id="UP000271010"/>
    </source>
</evidence>
<dbReference type="Proteomes" id="UP000271010">
    <property type="component" value="Unassembled WGS sequence"/>
</dbReference>
<dbReference type="RefSeq" id="WP_123133703.1">
    <property type="nucleotide sequence ID" value="NZ_RJJE01000017.1"/>
</dbReference>